<comment type="function">
    <text evidence="6">Catalyzes the GTP-dependent ribosomal translocation step during translation elongation. During this step, the ribosome changes from the pre-translocational (PRE) to the post-translocational (POST) state as the newly formed A-site-bound peptidyl-tRNA and P-site-bound deacylated tRNA move to the P and E sites, respectively. Catalyzes the coordinated movement of the two tRNA molecules, the mRNA and conformational changes in the ribosome.</text>
</comment>
<dbReference type="InterPro" id="IPR041095">
    <property type="entry name" value="EFG_II"/>
</dbReference>
<dbReference type="InterPro" id="IPR009022">
    <property type="entry name" value="EFG_III"/>
</dbReference>
<evidence type="ECO:0000313" key="10">
    <source>
        <dbReference type="Proteomes" id="UP001247754"/>
    </source>
</evidence>
<evidence type="ECO:0000256" key="4">
    <source>
        <dbReference type="ARBA" id="ARBA00022917"/>
    </source>
</evidence>
<evidence type="ECO:0000313" key="9">
    <source>
        <dbReference type="EMBL" id="MDR5654732.1"/>
    </source>
</evidence>
<protein>
    <recommendedName>
        <fullName evidence="1">Elongation factor G</fullName>
    </recommendedName>
</protein>
<dbReference type="CDD" id="cd03713">
    <property type="entry name" value="EFG_mtEFG_C"/>
    <property type="match status" value="1"/>
</dbReference>
<keyword evidence="10" id="KW-1185">Reference proteome</keyword>
<keyword evidence="3 9" id="KW-0251">Elongation factor</keyword>
<dbReference type="Pfam" id="PF00679">
    <property type="entry name" value="EFG_C"/>
    <property type="match status" value="1"/>
</dbReference>
<keyword evidence="5" id="KW-0342">GTP-binding</keyword>
<dbReference type="Pfam" id="PF03764">
    <property type="entry name" value="EFG_IV"/>
    <property type="match status" value="1"/>
</dbReference>
<evidence type="ECO:0000259" key="8">
    <source>
        <dbReference type="SMART" id="SM00889"/>
    </source>
</evidence>
<dbReference type="PANTHER" id="PTHR43261">
    <property type="entry name" value="TRANSLATION ELONGATION FACTOR G-RELATED"/>
    <property type="match status" value="1"/>
</dbReference>
<dbReference type="Pfam" id="PF00009">
    <property type="entry name" value="GTP_EFTU"/>
    <property type="match status" value="1"/>
</dbReference>
<feature type="domain" description="Elongation factor EFG" evidence="7">
    <location>
        <begin position="575"/>
        <end position="666"/>
    </location>
</feature>
<evidence type="ECO:0000256" key="1">
    <source>
        <dbReference type="ARBA" id="ARBA00017872"/>
    </source>
</evidence>
<comment type="caution">
    <text evidence="9">The sequence shown here is derived from an EMBL/GenBank/DDBJ whole genome shotgun (WGS) entry which is preliminary data.</text>
</comment>
<dbReference type="SUPFAM" id="SSF50447">
    <property type="entry name" value="Translation proteins"/>
    <property type="match status" value="1"/>
</dbReference>
<organism evidence="9 10">
    <name type="scientific">Ruixingdingia sedimenti</name>
    <dbReference type="NCBI Taxonomy" id="3073604"/>
    <lineage>
        <taxon>Bacteria</taxon>
        <taxon>Pseudomonadati</taxon>
        <taxon>Pseudomonadota</taxon>
        <taxon>Alphaproteobacteria</taxon>
        <taxon>Rhodobacterales</taxon>
        <taxon>Paracoccaceae</taxon>
        <taxon>Ruixingdingia</taxon>
    </lineage>
</organism>
<proteinExistence type="predicted"/>
<feature type="domain" description="Translation elongation factor EFG/EF2" evidence="8">
    <location>
        <begin position="456"/>
        <end position="573"/>
    </location>
</feature>
<dbReference type="Gene3D" id="2.40.30.10">
    <property type="entry name" value="Translation factors"/>
    <property type="match status" value="1"/>
</dbReference>
<dbReference type="InterPro" id="IPR000795">
    <property type="entry name" value="T_Tr_GTP-bd_dom"/>
</dbReference>
<dbReference type="Gene3D" id="3.30.70.240">
    <property type="match status" value="1"/>
</dbReference>
<dbReference type="SMART" id="SM00838">
    <property type="entry name" value="EFG_C"/>
    <property type="match status" value="1"/>
</dbReference>
<dbReference type="SUPFAM" id="SSF52540">
    <property type="entry name" value="P-loop containing nucleoside triphosphate hydrolases"/>
    <property type="match status" value="1"/>
</dbReference>
<dbReference type="Proteomes" id="UP001247754">
    <property type="component" value="Unassembled WGS sequence"/>
</dbReference>
<keyword evidence="2" id="KW-0547">Nucleotide-binding</keyword>
<dbReference type="CDD" id="cd01434">
    <property type="entry name" value="EFG_mtEFG1_IV"/>
    <property type="match status" value="1"/>
</dbReference>
<evidence type="ECO:0000259" key="7">
    <source>
        <dbReference type="SMART" id="SM00838"/>
    </source>
</evidence>
<keyword evidence="4" id="KW-0648">Protein biosynthesis</keyword>
<dbReference type="Gene3D" id="3.30.70.870">
    <property type="entry name" value="Elongation Factor G (Translational Gtpase), domain 3"/>
    <property type="match status" value="1"/>
</dbReference>
<dbReference type="GO" id="GO:0003746">
    <property type="term" value="F:translation elongation factor activity"/>
    <property type="evidence" value="ECO:0007669"/>
    <property type="project" value="UniProtKB-KW"/>
</dbReference>
<dbReference type="Gene3D" id="3.30.230.10">
    <property type="match status" value="1"/>
</dbReference>
<accession>A0ABU1FCW6</accession>
<dbReference type="Gene3D" id="3.40.50.300">
    <property type="entry name" value="P-loop containing nucleotide triphosphate hydrolases"/>
    <property type="match status" value="1"/>
</dbReference>
<dbReference type="InterPro" id="IPR020568">
    <property type="entry name" value="Ribosomal_Su5_D2-typ_SF"/>
</dbReference>
<dbReference type="InterPro" id="IPR014721">
    <property type="entry name" value="Ribsml_uS5_D2-typ_fold_subgr"/>
</dbReference>
<evidence type="ECO:0000256" key="3">
    <source>
        <dbReference type="ARBA" id="ARBA00022768"/>
    </source>
</evidence>
<dbReference type="RefSeq" id="WP_310458883.1">
    <property type="nucleotide sequence ID" value="NZ_JAVKPH010000032.1"/>
</dbReference>
<dbReference type="InterPro" id="IPR035647">
    <property type="entry name" value="EFG_III/V"/>
</dbReference>
<dbReference type="InterPro" id="IPR027417">
    <property type="entry name" value="P-loop_NTPase"/>
</dbReference>
<name>A0ABU1FCW6_9RHOB</name>
<gene>
    <name evidence="9" type="ORF">RGD00_19145</name>
</gene>
<dbReference type="SUPFAM" id="SSF54211">
    <property type="entry name" value="Ribosomal protein S5 domain 2-like"/>
    <property type="match status" value="1"/>
</dbReference>
<sequence>MARNDHGNPQGRCAVLVGPQGSGKTTLFEDMLFAAGAIPRRGTVKDGTTTGDTGAEARARLMSTEPNMAAFDYLGDGWTLIDCPGAVDLAHDAQCAMAVADIVVVVAEPVSDRAAALAPVLKFLDDRAIPHLLYVNKMDQPEASVRATLHALQAVSARPLVLRAIPIREGGRITGHVDLVSERAFRWNPHRPSDLIALPDAARPDEAQARTEMLEKLADFDDGLMEDLLEDTVPPPAEIYDNLSRDLAADLIVPVFFGSAENENGITRLMKALRHDAPGPDATAARLNLPAGEPLAQVFRTAWAGQQGKLSWARIWRGEVRDGASLGERVGGVLAPFGRKLTPKPAAQAGEVVALGRLAEARTGDLLTPQGRLAADWPDPPEPVHALAIRAERPSDEVKLSAALTRLCEEDPALRCRHLAETGETLLEGQGETHLALALARMKADSGLSVTRERPQVPFRETITQGTTIHARHKKQSGGHGEFADVTLEIRPQPRGAGFAFDDRITGGVVPKQYIPAVQKGVEAFLTKGPLGHPMVDVAVTLTDGGYHTVDSSDMAFQKAAQKAMAEAMPSCGSLLLEPVLQVALAVPSEFTPRVQRIVTGRRGQLLGFDTRPGWPGWDEVQALIPQAETHDLIAELRAASLGTGSFRCSFAHLQETVPPPAARAARG</sequence>
<dbReference type="InterPro" id="IPR000640">
    <property type="entry name" value="EFG_V-like"/>
</dbReference>
<dbReference type="CDD" id="cd04170">
    <property type="entry name" value="EF-G_bact"/>
    <property type="match status" value="1"/>
</dbReference>
<dbReference type="InterPro" id="IPR009000">
    <property type="entry name" value="Transl_B-barrel_sf"/>
</dbReference>
<evidence type="ECO:0000256" key="2">
    <source>
        <dbReference type="ARBA" id="ARBA00022741"/>
    </source>
</evidence>
<dbReference type="InterPro" id="IPR047872">
    <property type="entry name" value="EFG_IV"/>
</dbReference>
<dbReference type="SMART" id="SM00889">
    <property type="entry name" value="EFG_IV"/>
    <property type="match status" value="1"/>
</dbReference>
<dbReference type="NCBIfam" id="NF009379">
    <property type="entry name" value="PRK12740.1-3"/>
    <property type="match status" value="1"/>
</dbReference>
<dbReference type="PANTHER" id="PTHR43261:SF7">
    <property type="entry name" value="ELONGATION FACTOR G-LIKE PROTEIN"/>
    <property type="match status" value="1"/>
</dbReference>
<dbReference type="CDD" id="cd16262">
    <property type="entry name" value="EFG_III"/>
    <property type="match status" value="1"/>
</dbReference>
<evidence type="ECO:0000256" key="5">
    <source>
        <dbReference type="ARBA" id="ARBA00023134"/>
    </source>
</evidence>
<dbReference type="EMBL" id="JAVKPH010000032">
    <property type="protein sequence ID" value="MDR5654732.1"/>
    <property type="molecule type" value="Genomic_DNA"/>
</dbReference>
<dbReference type="InterPro" id="IPR005517">
    <property type="entry name" value="Transl_elong_EFG/EF2_IV"/>
</dbReference>
<dbReference type="SUPFAM" id="SSF54980">
    <property type="entry name" value="EF-G C-terminal domain-like"/>
    <property type="match status" value="2"/>
</dbReference>
<dbReference type="Pfam" id="PF14492">
    <property type="entry name" value="EFG_III"/>
    <property type="match status" value="1"/>
</dbReference>
<evidence type="ECO:0000256" key="6">
    <source>
        <dbReference type="ARBA" id="ARBA00024731"/>
    </source>
</evidence>
<reference evidence="9 10" key="1">
    <citation type="submission" date="2023-09" db="EMBL/GenBank/DDBJ databases">
        <title>Xinfangfangia sedmenti sp. nov., isolated the sedment.</title>
        <authorList>
            <person name="Xu L."/>
        </authorList>
    </citation>
    <scope>NUCLEOTIDE SEQUENCE [LARGE SCALE GENOMIC DNA]</scope>
    <source>
        <strain evidence="9 10">LG-4</strain>
    </source>
</reference>
<dbReference type="InterPro" id="IPR035649">
    <property type="entry name" value="EFG_V"/>
</dbReference>